<dbReference type="PROSITE" id="PS50835">
    <property type="entry name" value="IG_LIKE"/>
    <property type="match status" value="1"/>
</dbReference>
<name>A0A9N9S7I6_PHACE</name>
<dbReference type="PANTHER" id="PTHR23278">
    <property type="entry name" value="SIDESTEP PROTEIN"/>
    <property type="match status" value="1"/>
</dbReference>
<sequence length="150" mass="16711">MCFDVRGRQSTQAKLWSSPDAFGPRAFFRASTNPAALLIDNIHLSDEGVYRCRVDFKNSPTRNSKVNFTIIVPPTKIFIYDDHRIEKSNLVGPYNEGSDVNLICEVRGGLHGDQNSSPGPVDTTYSENMRFISTILGDTFESSISSCRTL</sequence>
<evidence type="ECO:0000259" key="1">
    <source>
        <dbReference type="PROSITE" id="PS50835"/>
    </source>
</evidence>
<dbReference type="Gene3D" id="2.60.40.10">
    <property type="entry name" value="Immunoglobulins"/>
    <property type="match status" value="1"/>
</dbReference>
<organism evidence="2 3">
    <name type="scientific">Phaedon cochleariae</name>
    <name type="common">Mustard beetle</name>
    <dbReference type="NCBI Taxonomy" id="80249"/>
    <lineage>
        <taxon>Eukaryota</taxon>
        <taxon>Metazoa</taxon>
        <taxon>Ecdysozoa</taxon>
        <taxon>Arthropoda</taxon>
        <taxon>Hexapoda</taxon>
        <taxon>Insecta</taxon>
        <taxon>Pterygota</taxon>
        <taxon>Neoptera</taxon>
        <taxon>Endopterygota</taxon>
        <taxon>Coleoptera</taxon>
        <taxon>Polyphaga</taxon>
        <taxon>Cucujiformia</taxon>
        <taxon>Chrysomeloidea</taxon>
        <taxon>Chrysomelidae</taxon>
        <taxon>Chrysomelinae</taxon>
        <taxon>Chrysomelini</taxon>
        <taxon>Phaedon</taxon>
    </lineage>
</organism>
<dbReference type="OrthoDB" id="6431884at2759"/>
<proteinExistence type="predicted"/>
<reference evidence="2" key="2">
    <citation type="submission" date="2022-10" db="EMBL/GenBank/DDBJ databases">
        <authorList>
            <consortium name="ENA_rothamsted_submissions"/>
            <consortium name="culmorum"/>
            <person name="King R."/>
        </authorList>
    </citation>
    <scope>NUCLEOTIDE SEQUENCE</scope>
</reference>
<dbReference type="EMBL" id="OU896707">
    <property type="protein sequence ID" value="CAG9813040.1"/>
    <property type="molecule type" value="Genomic_DNA"/>
</dbReference>
<dbReference type="InterPro" id="IPR036179">
    <property type="entry name" value="Ig-like_dom_sf"/>
</dbReference>
<reference evidence="2" key="1">
    <citation type="submission" date="2022-01" db="EMBL/GenBank/DDBJ databases">
        <authorList>
            <person name="King R."/>
        </authorList>
    </citation>
    <scope>NUCLEOTIDE SEQUENCE</scope>
</reference>
<evidence type="ECO:0000313" key="3">
    <source>
        <dbReference type="Proteomes" id="UP001153737"/>
    </source>
</evidence>
<gene>
    <name evidence="2" type="ORF">PHAECO_LOCUS978</name>
</gene>
<evidence type="ECO:0000313" key="2">
    <source>
        <dbReference type="EMBL" id="CAG9813040.1"/>
    </source>
</evidence>
<keyword evidence="3" id="KW-1185">Reference proteome</keyword>
<protein>
    <recommendedName>
        <fullName evidence="1">Ig-like domain-containing protein</fullName>
    </recommendedName>
</protein>
<dbReference type="InterPro" id="IPR007110">
    <property type="entry name" value="Ig-like_dom"/>
</dbReference>
<dbReference type="AlphaFoldDB" id="A0A9N9S7I6"/>
<feature type="domain" description="Ig-like" evidence="1">
    <location>
        <begin position="1"/>
        <end position="69"/>
    </location>
</feature>
<dbReference type="SUPFAM" id="SSF48726">
    <property type="entry name" value="Immunoglobulin"/>
    <property type="match status" value="1"/>
</dbReference>
<accession>A0A9N9S7I6</accession>
<dbReference type="InterPro" id="IPR013783">
    <property type="entry name" value="Ig-like_fold"/>
</dbReference>
<dbReference type="PANTHER" id="PTHR23278:SF28">
    <property type="entry name" value="SIDESTEP IV, ISOFORM C"/>
    <property type="match status" value="1"/>
</dbReference>
<dbReference type="Proteomes" id="UP001153737">
    <property type="component" value="Chromosome 1"/>
</dbReference>